<dbReference type="EMBL" id="JAEVHI010000001">
    <property type="protein sequence ID" value="KAG5303855.1"/>
    <property type="molecule type" value="Genomic_DNA"/>
</dbReference>
<dbReference type="VEuPathDB" id="FungiDB:I7I52_01989"/>
<evidence type="ECO:0000256" key="1">
    <source>
        <dbReference type="ARBA" id="ARBA00012261"/>
    </source>
</evidence>
<dbReference type="PANTHER" id="PTHR11138">
    <property type="entry name" value="METHIONYL-TRNA FORMYLTRANSFERASE"/>
    <property type="match status" value="1"/>
</dbReference>
<name>A0A8H7Z9T4_AJECA</name>
<dbReference type="CDD" id="cd08646">
    <property type="entry name" value="FMT_core_Met-tRNA-FMT_N"/>
    <property type="match status" value="1"/>
</dbReference>
<dbReference type="GO" id="GO:0004479">
    <property type="term" value="F:methionyl-tRNA formyltransferase activity"/>
    <property type="evidence" value="ECO:0007669"/>
    <property type="project" value="UniProtKB-EC"/>
</dbReference>
<comment type="caution">
    <text evidence="3">The sequence shown here is derived from an EMBL/GenBank/DDBJ whole genome shotgun (WGS) entry which is preliminary data.</text>
</comment>
<dbReference type="SUPFAM" id="SSF53328">
    <property type="entry name" value="Formyltransferase"/>
    <property type="match status" value="1"/>
</dbReference>
<dbReference type="AlphaFoldDB" id="A0A8H7Z9T4"/>
<dbReference type="OrthoDB" id="10268103at2759"/>
<feature type="domain" description="Formyl transferase N-terminal" evidence="2">
    <location>
        <begin position="37"/>
        <end position="193"/>
    </location>
</feature>
<dbReference type="Pfam" id="PF00551">
    <property type="entry name" value="Formyl_trans_N"/>
    <property type="match status" value="1"/>
</dbReference>
<reference evidence="3 4" key="1">
    <citation type="submission" date="2021-01" db="EMBL/GenBank/DDBJ databases">
        <title>Chromosome-level genome assembly of a human fungal pathogen reveals clustering of transcriptionally co-regulated genes.</title>
        <authorList>
            <person name="Voorhies M."/>
            <person name="Cohen S."/>
            <person name="Shea T.P."/>
            <person name="Petrus S."/>
            <person name="Munoz J.F."/>
            <person name="Poplawski S."/>
            <person name="Goldman W.E."/>
            <person name="Michael T."/>
            <person name="Cuomo C.A."/>
            <person name="Sil A."/>
            <person name="Beyhan S."/>
        </authorList>
    </citation>
    <scope>NUCLEOTIDE SEQUENCE [LARGE SCALE GENOMIC DNA]</scope>
    <source>
        <strain evidence="3 4">G184AR</strain>
    </source>
</reference>
<dbReference type="InterPro" id="IPR036477">
    <property type="entry name" value="Formyl_transf_N_sf"/>
</dbReference>
<sequence>MSYMVTSGLFILRRPLPVRTAYLRVRYASTKSCDPLRILFCGSDSFSIASLKALCRERANSPETIASIDVVCRPGKRVGRGLKTIREVPIKAAATQLSLPIHEIDTFTGWKPPKPQGDPINLIIAVSFGLFVPPRILNAAKYGGLNVHPSLLPDFRGPAPLHHTLLAGETRTGVTLQTLDTRDFDHGVILDQTPPPGFSIPDPDTCDVPRLLDLVSDKSAQMLVSGIRNRIFVPPLKSAGWRKPDNEGALRHAGKIQPEDRHINWRSWTAQEIFRRQRVLGPLWNNVVIGTGSSISGSNEQTKRVIFTKMALDESIPRVLDSVKIDPGVVFTLSDAQTSANELDQPLYVTTCDRKTLRIDEIKVQGQHSAPAYRAAKKANMLNIEPPSVSLSINPWRVLNNTGLV</sequence>
<accession>A0A8H7Z9T4</accession>
<evidence type="ECO:0000313" key="4">
    <source>
        <dbReference type="Proteomes" id="UP000670092"/>
    </source>
</evidence>
<dbReference type="Gene3D" id="3.40.50.12230">
    <property type="match status" value="1"/>
</dbReference>
<dbReference type="PANTHER" id="PTHR11138:SF5">
    <property type="entry name" value="METHIONYL-TRNA FORMYLTRANSFERASE, MITOCHONDRIAL"/>
    <property type="match status" value="1"/>
</dbReference>
<evidence type="ECO:0000313" key="3">
    <source>
        <dbReference type="EMBL" id="KAG5303855.1"/>
    </source>
</evidence>
<gene>
    <name evidence="3" type="ORF">I7I52_01989</name>
</gene>
<dbReference type="InterPro" id="IPR002376">
    <property type="entry name" value="Formyl_transf_N"/>
</dbReference>
<proteinExistence type="predicted"/>
<dbReference type="GO" id="GO:0005739">
    <property type="term" value="C:mitochondrion"/>
    <property type="evidence" value="ECO:0007669"/>
    <property type="project" value="TreeGrafter"/>
</dbReference>
<dbReference type="Proteomes" id="UP000670092">
    <property type="component" value="Unassembled WGS sequence"/>
</dbReference>
<evidence type="ECO:0000259" key="2">
    <source>
        <dbReference type="Pfam" id="PF00551"/>
    </source>
</evidence>
<dbReference type="EC" id="2.1.2.9" evidence="1"/>
<protein>
    <recommendedName>
        <fullName evidence="1">methionyl-tRNA formyltransferase</fullName>
        <ecNumber evidence="1">2.1.2.9</ecNumber>
    </recommendedName>
</protein>
<dbReference type="InterPro" id="IPR041711">
    <property type="entry name" value="Met-tRNA-FMT_N"/>
</dbReference>
<organism evidence="3 4">
    <name type="scientific">Ajellomyces capsulatus</name>
    <name type="common">Darling's disease fungus</name>
    <name type="synonym">Histoplasma capsulatum</name>
    <dbReference type="NCBI Taxonomy" id="5037"/>
    <lineage>
        <taxon>Eukaryota</taxon>
        <taxon>Fungi</taxon>
        <taxon>Dikarya</taxon>
        <taxon>Ascomycota</taxon>
        <taxon>Pezizomycotina</taxon>
        <taxon>Eurotiomycetes</taxon>
        <taxon>Eurotiomycetidae</taxon>
        <taxon>Onygenales</taxon>
        <taxon>Ajellomycetaceae</taxon>
        <taxon>Histoplasma</taxon>
    </lineage>
</organism>